<comment type="similarity">
    <text evidence="1">Belongs to the bacterial reverse transcriptase family.</text>
</comment>
<comment type="caution">
    <text evidence="3">The sequence shown here is derived from an EMBL/GenBank/DDBJ whole genome shotgun (WGS) entry which is preliminary data.</text>
</comment>
<dbReference type="PANTHER" id="PTHR34047:SF8">
    <property type="entry name" value="PROTEIN YKFC"/>
    <property type="match status" value="1"/>
</dbReference>
<dbReference type="InterPro" id="IPR000477">
    <property type="entry name" value="RT_dom"/>
</dbReference>
<name>A0A5N3RZQ1_9VIBR</name>
<dbReference type="Pfam" id="PF00078">
    <property type="entry name" value="RVT_1"/>
    <property type="match status" value="1"/>
</dbReference>
<dbReference type="CDD" id="cd01646">
    <property type="entry name" value="RT_Bac_retron_I"/>
    <property type="match status" value="1"/>
</dbReference>
<dbReference type="RefSeq" id="WP_150897505.1">
    <property type="nucleotide sequence ID" value="NZ_VXDD01000005.1"/>
</dbReference>
<dbReference type="InterPro" id="IPR051083">
    <property type="entry name" value="GrpII_Intron_Splice-Mob/Def"/>
</dbReference>
<proteinExistence type="inferred from homology"/>
<sequence length="514" mass="59130">MRLTNDAVEFAKTHITKFYDSDFFPKPFEFLALWGNWNDVKTYLTTTDLDNLLMEDPTILCSPKPSGTFRIVHQIDPISSIAYTALTYMIAEKIEQNRFELSEQVACSYRVSIDRNTGTFFDNATGYGDFLEKCSELNDTYEHVLITDISDFYNQVYVHRLRNAISALDTEFEPVAKSIEGFLLAINGSPTKGIPVGPASSIIMAEALMIDVDEFISNSGFKHTRYVDDFRIFANSKSELVNFLDKLTKYLFENHRLNLSSSKTEIISKANFVDNYLESPESVEKSHIHQTLADIMEPQGAYQAYEEEPELPSETEIRPTVMFSMCQKLLALEKLDLGVARHMLRQCRRYRIRSVAKLITENFEYFCPVINDVVLYLDAVTNHRFIELNVSKFEDLVQNNNYAHLPFVRLWLAEYFRRNTNFLKSPVIADYVAGSLHHEAYADHIIESSNLSEFRHIKASLNEVSDRKRRAIFKASLVTAKDDRDAWLNSIGRRYSTNIIDVSVIKWVKAKSNS</sequence>
<keyword evidence="3" id="KW-0808">Transferase</keyword>
<gene>
    <name evidence="3" type="ORF">F2Z80_23515</name>
</gene>
<dbReference type="GO" id="GO:0003964">
    <property type="term" value="F:RNA-directed DNA polymerase activity"/>
    <property type="evidence" value="ECO:0007669"/>
    <property type="project" value="UniProtKB-KW"/>
</dbReference>
<feature type="domain" description="Reverse transcriptase" evidence="2">
    <location>
        <begin position="43"/>
        <end position="277"/>
    </location>
</feature>
<accession>A0A5N3RZQ1</accession>
<keyword evidence="3" id="KW-0548">Nucleotidyltransferase</keyword>
<dbReference type="Proteomes" id="UP000326687">
    <property type="component" value="Unassembled WGS sequence"/>
</dbReference>
<dbReference type="PROSITE" id="PS50878">
    <property type="entry name" value="RT_POL"/>
    <property type="match status" value="1"/>
</dbReference>
<organism evidence="3 4">
    <name type="scientific">Vibrio fortis</name>
    <dbReference type="NCBI Taxonomy" id="212667"/>
    <lineage>
        <taxon>Bacteria</taxon>
        <taxon>Pseudomonadati</taxon>
        <taxon>Pseudomonadota</taxon>
        <taxon>Gammaproteobacteria</taxon>
        <taxon>Vibrionales</taxon>
        <taxon>Vibrionaceae</taxon>
        <taxon>Vibrio</taxon>
    </lineage>
</organism>
<evidence type="ECO:0000313" key="4">
    <source>
        <dbReference type="Proteomes" id="UP000326687"/>
    </source>
</evidence>
<dbReference type="PANTHER" id="PTHR34047">
    <property type="entry name" value="NUCLEAR INTRON MATURASE 1, MITOCHONDRIAL-RELATED"/>
    <property type="match status" value="1"/>
</dbReference>
<keyword evidence="3" id="KW-0695">RNA-directed DNA polymerase</keyword>
<dbReference type="EMBL" id="VXDD01000005">
    <property type="protein sequence ID" value="KAB0300086.1"/>
    <property type="molecule type" value="Genomic_DNA"/>
</dbReference>
<evidence type="ECO:0000313" key="3">
    <source>
        <dbReference type="EMBL" id="KAB0300086.1"/>
    </source>
</evidence>
<protein>
    <submittedName>
        <fullName evidence="3">RNA-directed DNA polymerase</fullName>
    </submittedName>
</protein>
<dbReference type="AlphaFoldDB" id="A0A5N3RZQ1"/>
<reference evidence="3 4" key="1">
    <citation type="submission" date="2019-09" db="EMBL/GenBank/DDBJ databases">
        <title>Vibrio Fortis S7-72.</title>
        <authorList>
            <person name="Das S.K."/>
        </authorList>
    </citation>
    <scope>NUCLEOTIDE SEQUENCE [LARGE SCALE GENOMIC DNA]</scope>
    <source>
        <strain evidence="3 4">S7-72</strain>
    </source>
</reference>
<evidence type="ECO:0000259" key="2">
    <source>
        <dbReference type="PROSITE" id="PS50878"/>
    </source>
</evidence>
<evidence type="ECO:0000256" key="1">
    <source>
        <dbReference type="ARBA" id="ARBA00034120"/>
    </source>
</evidence>